<organism evidence="2 3">
    <name type="scientific">Parastrongyloides trichosuri</name>
    <name type="common">Possum-specific nematode worm</name>
    <dbReference type="NCBI Taxonomy" id="131310"/>
    <lineage>
        <taxon>Eukaryota</taxon>
        <taxon>Metazoa</taxon>
        <taxon>Ecdysozoa</taxon>
        <taxon>Nematoda</taxon>
        <taxon>Chromadorea</taxon>
        <taxon>Rhabditida</taxon>
        <taxon>Tylenchina</taxon>
        <taxon>Panagrolaimomorpha</taxon>
        <taxon>Strongyloidoidea</taxon>
        <taxon>Strongyloididae</taxon>
        <taxon>Parastrongyloides</taxon>
    </lineage>
</organism>
<sequence length="1304" mass="150084">MSTSSQRQGHERWLQQFIQNVNNLSFEYCELADIENSDPSKFETYKANVTKSYSRADYAGRYESLYKDFLEKSKNDGGRSFCTFLKRFIYALDHVEQPELHAIAMAKHILNALHFFELNHYSSSVLLKSIQDIITYISFANLLDLADIVNTKISETKDGKNLTHQFLLGSSFILQRIYIFNNISTKDTDGRSGVTFVQTFFCALLENTKNSSFCDAYRFVSIFNVPDIYPLYIENIFANEFEFFSLSQRSEFLKKCFNFLENMKEKDMRMLFEKYFSTWSNLNSEMLIEIKPMILDFFNIISKNGVITSRLLSMLKSTITTISNSSFGFTIAIVLCSSKNLGKKAVKDVVEIFIRLWKSSFSLDNNAWLVHVVGPSPASTWKEKFSTLFKVIAMDDEYKEIFLPGLEDLCFSMFAYRTKESGQKISRGVIIEDGSIAFLGKWIFLEILEFDMMTFHKCIEWLLKLIRNSFGSNDSCIFYIDIIVSVVKRYKHKLDDCSTVLSGFIENIFKSPNGDMCSTVIRALLPTIMDHVELRQVILEEVKTSIRQVSTQDKVIPILLLLLRAVTEQSDVIEMNNCSQSFATYSSLTAKNGYKKTPDETIALDIYSIIKSILRKSSVTKSILYKCLIDNCTKNSNIIPHSLYLMYDEICNIKGISIDDLVMIDRGSIVVKQPLPQLIASITRITKLAVVRDVEEKVANGILYKIEEKVEGIIEMIKEKTLEELDITEESCKPTSNAHGTKCGVYAKLMLQLYNISLEYLWNFGNILDKKSSYESFRELLNRREELKNIIMTSESKTTLKRKTSILTTCFDKLSPIDLDNDILGNMLSVVVTLKEEGSTSQILSEENRLTLARFVVQTFHEKMKNADVSNCHAVYSVKMLRNGAINLYQIYFAKEGPFFSGISIEDNIRTLALETFIYILIYLTKKYEDSSSNQLEVIYKEILKAHSKPVKEQVVKEIAEEEYTNILANYYTHFITNNFLNIMDSKSSSPHEELSKRGLILIIFFNHISDSLPNVFCSIKKTFLINACKTSMKISNKENSPHVTEVVNELWKLIFKLVYNSQIYSNNNIGKMLTTVVESIVYVYASKDETDDKYRIRILKSITFTNVNVIYIMYIKTIEKMIENIEVAIQIYTSLYSELTNEFLTLLFKDFESIVKYITDIVETSIDYECNKDSTAEMLTNLYKVLTSILKQFTAKSNQKKEMLQWSCLDILSNIIKEDVNSIIKICKKKLCSKNVPIESESVSNVVKRKLITEYKKKDAIFNKYDLAMKHFEIALLQLNSKFNDEKFTINDKTIVSSEDNNG</sequence>
<dbReference type="WBParaSite" id="PTRK_0000966400.1">
    <property type="protein sequence ID" value="PTRK_0000966400.1"/>
    <property type="gene ID" value="PTRK_0000966400"/>
</dbReference>
<evidence type="ECO:0000313" key="3">
    <source>
        <dbReference type="WBParaSite" id="PTRK_0000966400.1"/>
    </source>
</evidence>
<keyword evidence="2" id="KW-1185">Reference proteome</keyword>
<proteinExistence type="predicted"/>
<dbReference type="InterPro" id="IPR029312">
    <property type="entry name" value="FANCI_HD2"/>
</dbReference>
<feature type="domain" description="FANCI helical" evidence="1">
    <location>
        <begin position="577"/>
        <end position="791"/>
    </location>
</feature>
<dbReference type="Pfam" id="PF14680">
    <property type="entry name" value="FANCI_HD2"/>
    <property type="match status" value="1"/>
</dbReference>
<reference evidence="3" key="1">
    <citation type="submission" date="2017-02" db="UniProtKB">
        <authorList>
            <consortium name="WormBaseParasite"/>
        </authorList>
    </citation>
    <scope>IDENTIFICATION</scope>
</reference>
<name>A0A0N4ZM95_PARTI</name>
<dbReference type="Proteomes" id="UP000038045">
    <property type="component" value="Unplaced"/>
</dbReference>
<dbReference type="STRING" id="131310.A0A0N4ZM95"/>
<protein>
    <submittedName>
        <fullName evidence="3">FANCI_HD2 domain-containing protein</fullName>
    </submittedName>
</protein>
<evidence type="ECO:0000259" key="1">
    <source>
        <dbReference type="Pfam" id="PF14680"/>
    </source>
</evidence>
<evidence type="ECO:0000313" key="2">
    <source>
        <dbReference type="Proteomes" id="UP000038045"/>
    </source>
</evidence>
<accession>A0A0N4ZM95</accession>